<reference evidence="1" key="2">
    <citation type="submission" date="2025-03" db="EMBL/GenBank/DDBJ databases">
        <authorList>
            <consortium name="ELIXIR-Norway"/>
            <consortium name="Elixir Norway"/>
        </authorList>
    </citation>
    <scope>NUCLEOTIDE SEQUENCE</scope>
</reference>
<reference evidence="1" key="1">
    <citation type="submission" date="2023-05" db="EMBL/GenBank/DDBJ databases">
        <authorList>
            <consortium name="ELIXIR-Norway"/>
        </authorList>
    </citation>
    <scope>NUCLEOTIDE SEQUENCE</scope>
</reference>
<organism evidence="1 2">
    <name type="scientific">Rangifer tarandus platyrhynchus</name>
    <name type="common">Svalbard reindeer</name>
    <dbReference type="NCBI Taxonomy" id="3082113"/>
    <lineage>
        <taxon>Eukaryota</taxon>
        <taxon>Metazoa</taxon>
        <taxon>Chordata</taxon>
        <taxon>Craniata</taxon>
        <taxon>Vertebrata</taxon>
        <taxon>Euteleostomi</taxon>
        <taxon>Mammalia</taxon>
        <taxon>Eutheria</taxon>
        <taxon>Laurasiatheria</taxon>
        <taxon>Artiodactyla</taxon>
        <taxon>Ruminantia</taxon>
        <taxon>Pecora</taxon>
        <taxon>Cervidae</taxon>
        <taxon>Odocoileinae</taxon>
        <taxon>Rangifer</taxon>
    </lineage>
</organism>
<accession>A0AC59Y727</accession>
<proteinExistence type="predicted"/>
<dbReference type="EMBL" id="OX596094">
    <property type="protein sequence ID" value="CAM9445258.1"/>
    <property type="molecule type" value="Genomic_DNA"/>
</dbReference>
<evidence type="ECO:0000313" key="2">
    <source>
        <dbReference type="Proteomes" id="UP001162501"/>
    </source>
</evidence>
<protein>
    <submittedName>
        <fullName evidence="1">Uncharacterized protein</fullName>
    </submittedName>
</protein>
<dbReference type="Proteomes" id="UP001162501">
    <property type="component" value="Chromosome 10"/>
</dbReference>
<evidence type="ECO:0000313" key="1">
    <source>
        <dbReference type="EMBL" id="CAM9445258.1"/>
    </source>
</evidence>
<gene>
    <name evidence="1" type="ORF">MRATA1EN22A_LOCUS2626</name>
</gene>
<sequence length="199" mass="21198">MVGSQAPGRAERKNASVRRSSRKAEAKALSTSPATLPSTWAPSEPPSQPRASPCPDRKTGYVMSGDSCFVGETVSRMQASWPRVSNWSVAPELPSLPGNPPGDRSNFLSIQTKQACVEQRRWSAVSRLFAFPTADHLGAHEPPCDPRRDRDRGPRAAGTRADGEDRGAARVPAGLPPQTAATGGQHGGRTETAPEAEFC</sequence>
<name>A0AC59Y727_RANTA</name>